<keyword evidence="4" id="KW-0677">Repeat</keyword>
<proteinExistence type="inferred from homology"/>
<dbReference type="Proteomes" id="UP001165090">
    <property type="component" value="Unassembled WGS sequence"/>
</dbReference>
<dbReference type="InterPro" id="IPR018108">
    <property type="entry name" value="MCP_transmembrane"/>
</dbReference>
<keyword evidence="9" id="KW-1185">Reference proteome</keyword>
<feature type="non-terminal residue" evidence="8">
    <location>
        <position position="128"/>
    </location>
</feature>
<evidence type="ECO:0008006" key="10">
    <source>
        <dbReference type="Google" id="ProtNLM"/>
    </source>
</evidence>
<evidence type="ECO:0000256" key="2">
    <source>
        <dbReference type="ARBA" id="ARBA00022448"/>
    </source>
</evidence>
<gene>
    <name evidence="8" type="ORF">VaNZ11_006572</name>
</gene>
<dbReference type="Pfam" id="PF00153">
    <property type="entry name" value="Mito_carr"/>
    <property type="match status" value="1"/>
</dbReference>
<reference evidence="8 9" key="1">
    <citation type="journal article" date="2023" name="IScience">
        <title>Expanded male sex-determining region conserved during the evolution of homothallism in the green alga Volvox.</title>
        <authorList>
            <person name="Yamamoto K."/>
            <person name="Matsuzaki R."/>
            <person name="Mahakham W."/>
            <person name="Heman W."/>
            <person name="Sekimoto H."/>
            <person name="Kawachi M."/>
            <person name="Minakuchi Y."/>
            <person name="Toyoda A."/>
            <person name="Nozaki H."/>
        </authorList>
    </citation>
    <scope>NUCLEOTIDE SEQUENCE [LARGE SCALE GENOMIC DNA]</scope>
    <source>
        <strain evidence="8 9">NIES-4468</strain>
    </source>
</reference>
<dbReference type="Gene3D" id="1.50.40.10">
    <property type="entry name" value="Mitochondrial carrier domain"/>
    <property type="match status" value="1"/>
</dbReference>
<dbReference type="PANTHER" id="PTHR24089">
    <property type="entry name" value="SOLUTE CARRIER FAMILY 25"/>
    <property type="match status" value="1"/>
</dbReference>
<dbReference type="PRINTS" id="PR00926">
    <property type="entry name" value="MITOCARRIER"/>
</dbReference>
<evidence type="ECO:0000256" key="5">
    <source>
        <dbReference type="ARBA" id="ARBA00023136"/>
    </source>
</evidence>
<evidence type="ECO:0000256" key="3">
    <source>
        <dbReference type="ARBA" id="ARBA00022692"/>
    </source>
</evidence>
<evidence type="ECO:0000256" key="7">
    <source>
        <dbReference type="RuleBase" id="RU000488"/>
    </source>
</evidence>
<evidence type="ECO:0000313" key="8">
    <source>
        <dbReference type="EMBL" id="GLI63573.1"/>
    </source>
</evidence>
<comment type="caution">
    <text evidence="8">The sequence shown here is derived from an EMBL/GenBank/DDBJ whole genome shotgun (WGS) entry which is preliminary data.</text>
</comment>
<dbReference type="SUPFAM" id="SSF103506">
    <property type="entry name" value="Mitochondrial carrier"/>
    <property type="match status" value="1"/>
</dbReference>
<keyword evidence="3 6" id="KW-0812">Transmembrane</keyword>
<keyword evidence="2 7" id="KW-0813">Transport</keyword>
<comment type="similarity">
    <text evidence="7">Belongs to the mitochondrial carrier (TC 2.A.29) family.</text>
</comment>
<dbReference type="InterPro" id="IPR002067">
    <property type="entry name" value="MCP"/>
</dbReference>
<evidence type="ECO:0000256" key="1">
    <source>
        <dbReference type="ARBA" id="ARBA00004141"/>
    </source>
</evidence>
<dbReference type="EMBL" id="BSDZ01000015">
    <property type="protein sequence ID" value="GLI63573.1"/>
    <property type="molecule type" value="Genomic_DNA"/>
</dbReference>
<name>A0ABQ5S107_9CHLO</name>
<organism evidence="8 9">
    <name type="scientific">Volvox africanus</name>
    <dbReference type="NCBI Taxonomy" id="51714"/>
    <lineage>
        <taxon>Eukaryota</taxon>
        <taxon>Viridiplantae</taxon>
        <taxon>Chlorophyta</taxon>
        <taxon>core chlorophytes</taxon>
        <taxon>Chlorophyceae</taxon>
        <taxon>CS clade</taxon>
        <taxon>Chlamydomonadales</taxon>
        <taxon>Volvocaceae</taxon>
        <taxon>Volvox</taxon>
    </lineage>
</organism>
<evidence type="ECO:0000256" key="6">
    <source>
        <dbReference type="PROSITE-ProRule" id="PRU00282"/>
    </source>
</evidence>
<accession>A0ABQ5S107</accession>
<dbReference type="PROSITE" id="PS50920">
    <property type="entry name" value="SOLCAR"/>
    <property type="match status" value="1"/>
</dbReference>
<feature type="repeat" description="Solcar" evidence="6">
    <location>
        <begin position="23"/>
        <end position="106"/>
    </location>
</feature>
<comment type="subcellular location">
    <subcellularLocation>
        <location evidence="1">Membrane</location>
        <topology evidence="1">Multi-pass membrane protein</topology>
    </subcellularLocation>
</comment>
<protein>
    <recommendedName>
        <fullName evidence="10">Mitochondrial carrier protein</fullName>
    </recommendedName>
</protein>
<keyword evidence="5 6" id="KW-0472">Membrane</keyword>
<evidence type="ECO:0000256" key="4">
    <source>
        <dbReference type="ARBA" id="ARBA00022737"/>
    </source>
</evidence>
<evidence type="ECO:0000313" key="9">
    <source>
        <dbReference type="Proteomes" id="UP001165090"/>
    </source>
</evidence>
<dbReference type="InterPro" id="IPR023395">
    <property type="entry name" value="MCP_dom_sf"/>
</dbReference>
<sequence length="128" mass="13752">MSSGRVARQGDDPMKAWIRSNVPHVVRELFAGGAAGAVAKTCVAPLERTKILLMTGRSTASAYTTLRLIVTSEGIKGLFRGNGASCLRIMPYAAIHFSVYESYRRLLAEHFFPSQPQPKPAAAAATST</sequence>